<dbReference type="HOGENOM" id="CLU_1773913_0_0_4"/>
<dbReference type="EMBL" id="CP001045">
    <property type="protein sequence ID" value="ACC75719.1"/>
    <property type="molecule type" value="Genomic_DNA"/>
</dbReference>
<evidence type="ECO:0000313" key="3">
    <source>
        <dbReference type="Proteomes" id="UP000001192"/>
    </source>
</evidence>
<keyword evidence="2" id="KW-0614">Plasmid</keyword>
<dbReference type="AlphaFoldDB" id="B2JT16"/>
<gene>
    <name evidence="2" type="ordered locus">Bphy_6694</name>
</gene>
<reference evidence="3" key="1">
    <citation type="journal article" date="2014" name="Stand. Genomic Sci.">
        <title>Complete genome sequence of Burkholderia phymatum STM815(T), a broad host range and efficient nitrogen-fixing symbiont of Mimosa species.</title>
        <authorList>
            <person name="Moulin L."/>
            <person name="Klonowska A."/>
            <person name="Caroline B."/>
            <person name="Booth K."/>
            <person name="Vriezen J.A."/>
            <person name="Melkonian R."/>
            <person name="James E.K."/>
            <person name="Young J.P."/>
            <person name="Bena G."/>
            <person name="Hauser L."/>
            <person name="Land M."/>
            <person name="Kyrpides N."/>
            <person name="Bruce D."/>
            <person name="Chain P."/>
            <person name="Copeland A."/>
            <person name="Pitluck S."/>
            <person name="Woyke T."/>
            <person name="Lizotte-Waniewski M."/>
            <person name="Bristow J."/>
            <person name="Riley M."/>
        </authorList>
    </citation>
    <scope>NUCLEOTIDE SEQUENCE [LARGE SCALE GENOMIC DNA]</scope>
    <source>
        <strain evidence="3">DSM 17167 / CIP 108236 / LMG 21445 / STM815</strain>
        <plasmid evidence="3">Plasmid pBPHY01</plasmid>
    </source>
</reference>
<accession>B2JT16</accession>
<evidence type="ECO:0000256" key="1">
    <source>
        <dbReference type="SAM" id="MobiDB-lite"/>
    </source>
</evidence>
<dbReference type="Proteomes" id="UP000001192">
    <property type="component" value="Plasmid pBPHY01"/>
</dbReference>
<feature type="region of interest" description="Disordered" evidence="1">
    <location>
        <begin position="56"/>
        <end position="90"/>
    </location>
</feature>
<protein>
    <submittedName>
        <fullName evidence="2">Uncharacterized protein</fullName>
    </submittedName>
</protein>
<organism evidence="2 3">
    <name type="scientific">Paraburkholderia phymatum (strain DSM 17167 / CIP 108236 / LMG 21445 / STM815)</name>
    <name type="common">Burkholderia phymatum</name>
    <dbReference type="NCBI Taxonomy" id="391038"/>
    <lineage>
        <taxon>Bacteria</taxon>
        <taxon>Pseudomonadati</taxon>
        <taxon>Pseudomonadota</taxon>
        <taxon>Betaproteobacteria</taxon>
        <taxon>Burkholderiales</taxon>
        <taxon>Burkholderiaceae</taxon>
        <taxon>Paraburkholderia</taxon>
    </lineage>
</organism>
<feature type="compositionally biased region" description="Basic and acidic residues" evidence="1">
    <location>
        <begin position="71"/>
        <end position="88"/>
    </location>
</feature>
<dbReference type="KEGG" id="bph:Bphy_6694"/>
<geneLocation type="plasmid" evidence="2 3">
    <name>pBPHY01</name>
</geneLocation>
<keyword evidence="3" id="KW-1185">Reference proteome</keyword>
<name>B2JT16_PARP8</name>
<proteinExistence type="predicted"/>
<sequence length="146" mass="16191">MTMRHASCPAGRMTIAIHVVRRGLRFVALSFPPKSRLSSVLACPCLRKRQIGSTVANRTSRNGRYPGHTSSDADKRAPAHDRESHRMTDATSCTNARLRITDRYVHGFAPDVYVDQSDYAVELSWERLCNPSSALSGDSIVPHLGR</sequence>
<evidence type="ECO:0000313" key="2">
    <source>
        <dbReference type="EMBL" id="ACC75719.1"/>
    </source>
</evidence>